<gene>
    <name evidence="8" type="ORF">H8R02_29105</name>
</gene>
<evidence type="ECO:0000256" key="6">
    <source>
        <dbReference type="ARBA" id="ARBA00023002"/>
    </source>
</evidence>
<keyword evidence="5" id="KW-0521">NADP</keyword>
<evidence type="ECO:0000313" key="9">
    <source>
        <dbReference type="Proteomes" id="UP000596827"/>
    </source>
</evidence>
<dbReference type="InterPro" id="IPR050775">
    <property type="entry name" value="FAD-binding_Monooxygenases"/>
</dbReference>
<dbReference type="PANTHER" id="PTHR43098:SF3">
    <property type="entry name" value="L-ORNITHINE N(5)-MONOOXYGENASE-RELATED"/>
    <property type="match status" value="1"/>
</dbReference>
<evidence type="ECO:0000256" key="1">
    <source>
        <dbReference type="ARBA" id="ARBA00001974"/>
    </source>
</evidence>
<keyword evidence="9" id="KW-1185">Reference proteome</keyword>
<sequence length="537" mass="59660">MNHTDEAELLDLLIVGAGFSGMAMLHRCRAMGLRALAIEAAPSVGGTWYHNRYPGARVDIQSLEYSFSIDEDLQQEWHWTERYASQPELLRYANHVADRLDLRRDIRLSTRLEEAHWDEATATWHAQATNGSRWRARFILMATGPLSAPSSPHFEGLDNFGGRVLHTAAWPHEPVDFEGLKVGVVGTGSSGVQVIPQLARRAKSVTVFQRTPAYVVPAHNGPLDPAWEASIKGDYPGFRARTRKMRGGFGSEHPPYMVSALDVAPEERQARYEERWRVGGFAFLGTFYDTMLDERSNALAAEFVRDKIRATVRDPQTAAALCPDYPIGCKRLCVDSAGYYETYNLPHVSLVDLRKSPIERVTQRGIVSGGTEHDLDVLVLATGFDAMTGTLMRLDVRGRDGATFREQWQHGPLNYLGLMTRGFPNLFHIAGAGSTAAFTNVIVSIEHHVDWIATCIAWMRERGLASIEPGEDAQAAWMDYVLQTAKGTVMLGCNSWYLGANVPGKPRVFMPLISGYPAYAERCAQVAARGYEGFVLE</sequence>
<evidence type="ECO:0000256" key="4">
    <source>
        <dbReference type="ARBA" id="ARBA00022827"/>
    </source>
</evidence>
<comment type="caution">
    <text evidence="8">The sequence shown here is derived from an EMBL/GenBank/DDBJ whole genome shotgun (WGS) entry which is preliminary data.</text>
</comment>
<dbReference type="SUPFAM" id="SSF51905">
    <property type="entry name" value="FAD/NAD(P)-binding domain"/>
    <property type="match status" value="2"/>
</dbReference>
<keyword evidence="4" id="KW-0274">FAD</keyword>
<keyword evidence="7" id="KW-0503">Monooxygenase</keyword>
<comment type="cofactor">
    <cofactor evidence="1">
        <name>FAD</name>
        <dbReference type="ChEBI" id="CHEBI:57692"/>
    </cofactor>
</comment>
<evidence type="ECO:0000256" key="7">
    <source>
        <dbReference type="ARBA" id="ARBA00023033"/>
    </source>
</evidence>
<name>A0A923MD86_9BURK</name>
<dbReference type="GO" id="GO:0004497">
    <property type="term" value="F:monooxygenase activity"/>
    <property type="evidence" value="ECO:0007669"/>
    <property type="project" value="UniProtKB-KW"/>
</dbReference>
<dbReference type="PRINTS" id="PR00411">
    <property type="entry name" value="PNDRDTASEI"/>
</dbReference>
<evidence type="ECO:0000256" key="3">
    <source>
        <dbReference type="ARBA" id="ARBA00022630"/>
    </source>
</evidence>
<evidence type="ECO:0000256" key="2">
    <source>
        <dbReference type="ARBA" id="ARBA00010139"/>
    </source>
</evidence>
<dbReference type="PANTHER" id="PTHR43098">
    <property type="entry name" value="L-ORNITHINE N(5)-MONOOXYGENASE-RELATED"/>
    <property type="match status" value="1"/>
</dbReference>
<dbReference type="Pfam" id="PF13738">
    <property type="entry name" value="Pyr_redox_3"/>
    <property type="match status" value="1"/>
</dbReference>
<evidence type="ECO:0000256" key="5">
    <source>
        <dbReference type="ARBA" id="ARBA00022857"/>
    </source>
</evidence>
<accession>A0A923MD86</accession>
<keyword evidence="3" id="KW-0285">Flavoprotein</keyword>
<dbReference type="EMBL" id="JACORU010000019">
    <property type="protein sequence ID" value="MBC5768555.1"/>
    <property type="molecule type" value="Genomic_DNA"/>
</dbReference>
<dbReference type="AlphaFoldDB" id="A0A923MD86"/>
<evidence type="ECO:0000313" key="8">
    <source>
        <dbReference type="EMBL" id="MBC5768555.1"/>
    </source>
</evidence>
<protein>
    <submittedName>
        <fullName evidence="8">NAD(P)/FAD-dependent oxidoreductase</fullName>
    </submittedName>
</protein>
<dbReference type="Proteomes" id="UP000596827">
    <property type="component" value="Unassembled WGS sequence"/>
</dbReference>
<organism evidence="8 9">
    <name type="scientific">Ramlibacter albus</name>
    <dbReference type="NCBI Taxonomy" id="2079448"/>
    <lineage>
        <taxon>Bacteria</taxon>
        <taxon>Pseudomonadati</taxon>
        <taxon>Pseudomonadota</taxon>
        <taxon>Betaproteobacteria</taxon>
        <taxon>Burkholderiales</taxon>
        <taxon>Comamonadaceae</taxon>
        <taxon>Ramlibacter</taxon>
    </lineage>
</organism>
<keyword evidence="6" id="KW-0560">Oxidoreductase</keyword>
<reference evidence="8" key="1">
    <citation type="submission" date="2020-08" db="EMBL/GenBank/DDBJ databases">
        <title>Ramlibacter sp. GTP1 16S ribosomal RNA gene genome sequencing and assembly.</title>
        <authorList>
            <person name="Kang M."/>
        </authorList>
    </citation>
    <scope>NUCLEOTIDE SEQUENCE</scope>
    <source>
        <strain evidence="8">GTP1</strain>
    </source>
</reference>
<dbReference type="Gene3D" id="3.50.50.60">
    <property type="entry name" value="FAD/NAD(P)-binding domain"/>
    <property type="match status" value="2"/>
</dbReference>
<proteinExistence type="inferred from homology"/>
<dbReference type="InterPro" id="IPR036188">
    <property type="entry name" value="FAD/NAD-bd_sf"/>
</dbReference>
<dbReference type="RefSeq" id="WP_187085397.1">
    <property type="nucleotide sequence ID" value="NZ_JACORU010000019.1"/>
</dbReference>
<comment type="similarity">
    <text evidence="2">Belongs to the FAD-binding monooxygenase family.</text>
</comment>